<proteinExistence type="predicted"/>
<comment type="caution">
    <text evidence="11">The sequence shown here is derived from an EMBL/GenBank/DDBJ whole genome shotgun (WGS) entry which is preliminary data.</text>
</comment>
<dbReference type="InterPro" id="IPR050125">
    <property type="entry name" value="GPCR_opsins"/>
</dbReference>
<protein>
    <recommendedName>
        <fullName evidence="10">G-protein coupled receptors family 1 profile domain-containing protein</fullName>
    </recommendedName>
</protein>
<evidence type="ECO:0000256" key="9">
    <source>
        <dbReference type="SAM" id="Phobius"/>
    </source>
</evidence>
<evidence type="ECO:0000256" key="6">
    <source>
        <dbReference type="ARBA" id="ARBA00023170"/>
    </source>
</evidence>
<feature type="compositionally biased region" description="Basic and acidic residues" evidence="8">
    <location>
        <begin position="237"/>
        <end position="252"/>
    </location>
</feature>
<keyword evidence="5 9" id="KW-0472">Membrane</keyword>
<evidence type="ECO:0000313" key="12">
    <source>
        <dbReference type="Proteomes" id="UP001283361"/>
    </source>
</evidence>
<keyword evidence="2 9" id="KW-0812">Transmembrane</keyword>
<evidence type="ECO:0000256" key="2">
    <source>
        <dbReference type="ARBA" id="ARBA00022692"/>
    </source>
</evidence>
<comment type="subcellular location">
    <subcellularLocation>
        <location evidence="1">Membrane</location>
        <topology evidence="1">Multi-pass membrane protein</topology>
    </subcellularLocation>
</comment>
<dbReference type="InterPro" id="IPR000276">
    <property type="entry name" value="GPCR_Rhodpsn"/>
</dbReference>
<keyword evidence="4" id="KW-0297">G-protein coupled receptor</keyword>
<dbReference type="Proteomes" id="UP001283361">
    <property type="component" value="Unassembled WGS sequence"/>
</dbReference>
<gene>
    <name evidence="11" type="ORF">RRG08_034076</name>
</gene>
<dbReference type="Gene3D" id="1.20.1070.10">
    <property type="entry name" value="Rhodopsin 7-helix transmembrane proteins"/>
    <property type="match status" value="2"/>
</dbReference>
<keyword evidence="6" id="KW-0675">Receptor</keyword>
<feature type="compositionally biased region" description="Polar residues" evidence="8">
    <location>
        <begin position="296"/>
        <end position="315"/>
    </location>
</feature>
<feature type="transmembrane region" description="Helical" evidence="9">
    <location>
        <begin position="145"/>
        <end position="162"/>
    </location>
</feature>
<feature type="transmembrane region" description="Helical" evidence="9">
    <location>
        <begin position="481"/>
        <end position="506"/>
    </location>
</feature>
<evidence type="ECO:0000256" key="3">
    <source>
        <dbReference type="ARBA" id="ARBA00022989"/>
    </source>
</evidence>
<feature type="transmembrane region" description="Helical" evidence="9">
    <location>
        <begin position="518"/>
        <end position="540"/>
    </location>
</feature>
<dbReference type="PANTHER" id="PTHR24240">
    <property type="entry name" value="OPSIN"/>
    <property type="match status" value="1"/>
</dbReference>
<feature type="region of interest" description="Disordered" evidence="8">
    <location>
        <begin position="296"/>
        <end position="340"/>
    </location>
</feature>
<sequence>MKQTSEAFEYNLKLPTSKETRHTASAELVLLIIIEVSGFILNSVVLLILYLRFKYLQDKTRYILLGNILLCDFILLCFIIPTSMKFASCEIESCRALVLESFCSSITLLFEFSYICALCTQACLSIDTVLKVRVSCGRFLSRRNYWTVVGISWVFSLLPTIISRLPTMNRENFTFYVDLQRCADYDPSQCFYQIYILSFLHVVVAPFIPGCYFYLAAMAHRLKTRLNTRQSPNLSTKSEEIIRTRPSSRKDNSSISFLADSELSQSKTSGISKSVLEDIRHLFRLSQFVKTPKKYQSSSLQPNFPSVSNTLTPNSRPIERRENLSSVKSENLRTTKQPQQTPQLPLLTKIDSNSPIKGLLQVSESIIQELSHMSIESHSQVRPVVAKSTQTSFFYESNSSESEVSWSSSCWSGETPISVPQTWALYQPNLSNKVSAERIDSSSFDSWHEQHLSLHERVKKMRSESPNTLLRPPSKGVLNKAVFALCQHGLLLMTLVYGCSVPYVLVSTCSRLNLPWPSPTIAVCLYYSTCVWYPLVYFFMSANFRKQLTMTTSGLFHLREQGSATWDEVATWFEKLFPKKILSRGRVKAVRSGV</sequence>
<evidence type="ECO:0000256" key="4">
    <source>
        <dbReference type="ARBA" id="ARBA00023040"/>
    </source>
</evidence>
<name>A0AAE1B454_9GAST</name>
<evidence type="ECO:0000259" key="10">
    <source>
        <dbReference type="PROSITE" id="PS50262"/>
    </source>
</evidence>
<feature type="region of interest" description="Disordered" evidence="8">
    <location>
        <begin position="230"/>
        <end position="253"/>
    </location>
</feature>
<keyword evidence="12" id="KW-1185">Reference proteome</keyword>
<dbReference type="InterPro" id="IPR017452">
    <property type="entry name" value="GPCR_Rhodpsn_7TM"/>
</dbReference>
<evidence type="ECO:0000313" key="11">
    <source>
        <dbReference type="EMBL" id="KAK3799280.1"/>
    </source>
</evidence>
<dbReference type="AlphaFoldDB" id="A0AAE1B454"/>
<feature type="transmembrane region" description="Helical" evidence="9">
    <location>
        <begin position="28"/>
        <end position="50"/>
    </location>
</feature>
<feature type="transmembrane region" description="Helical" evidence="9">
    <location>
        <begin position="194"/>
        <end position="215"/>
    </location>
</feature>
<reference evidence="11" key="1">
    <citation type="journal article" date="2023" name="G3 (Bethesda)">
        <title>A reference genome for the long-term kleptoplast-retaining sea slug Elysia crispata morphotype clarki.</title>
        <authorList>
            <person name="Eastman K.E."/>
            <person name="Pendleton A.L."/>
            <person name="Shaikh M.A."/>
            <person name="Suttiyut T."/>
            <person name="Ogas R."/>
            <person name="Tomko P."/>
            <person name="Gavelis G."/>
            <person name="Widhalm J.R."/>
            <person name="Wisecaver J.H."/>
        </authorList>
    </citation>
    <scope>NUCLEOTIDE SEQUENCE</scope>
    <source>
        <strain evidence="11">ECLA1</strain>
    </source>
</reference>
<feature type="transmembrane region" description="Helical" evidence="9">
    <location>
        <begin position="104"/>
        <end position="124"/>
    </location>
</feature>
<dbReference type="EMBL" id="JAWDGP010000589">
    <property type="protein sequence ID" value="KAK3799280.1"/>
    <property type="molecule type" value="Genomic_DNA"/>
</dbReference>
<dbReference type="PRINTS" id="PR00237">
    <property type="entry name" value="GPCRRHODOPSN"/>
</dbReference>
<organism evidence="11 12">
    <name type="scientific">Elysia crispata</name>
    <name type="common">lettuce slug</name>
    <dbReference type="NCBI Taxonomy" id="231223"/>
    <lineage>
        <taxon>Eukaryota</taxon>
        <taxon>Metazoa</taxon>
        <taxon>Spiralia</taxon>
        <taxon>Lophotrochozoa</taxon>
        <taxon>Mollusca</taxon>
        <taxon>Gastropoda</taxon>
        <taxon>Heterobranchia</taxon>
        <taxon>Euthyneura</taxon>
        <taxon>Panpulmonata</taxon>
        <taxon>Sacoglossa</taxon>
        <taxon>Placobranchoidea</taxon>
        <taxon>Plakobranchidae</taxon>
        <taxon>Elysia</taxon>
    </lineage>
</organism>
<dbReference type="GO" id="GO:0016020">
    <property type="term" value="C:membrane"/>
    <property type="evidence" value="ECO:0007669"/>
    <property type="project" value="UniProtKB-SubCell"/>
</dbReference>
<keyword evidence="7" id="KW-0807">Transducer</keyword>
<evidence type="ECO:0000256" key="7">
    <source>
        <dbReference type="ARBA" id="ARBA00023224"/>
    </source>
</evidence>
<feature type="transmembrane region" description="Helical" evidence="9">
    <location>
        <begin position="62"/>
        <end position="84"/>
    </location>
</feature>
<feature type="domain" description="G-protein coupled receptors family 1 profile" evidence="10">
    <location>
        <begin position="41"/>
        <end position="209"/>
    </location>
</feature>
<dbReference type="PROSITE" id="PS50262">
    <property type="entry name" value="G_PROTEIN_RECEP_F1_2"/>
    <property type="match status" value="1"/>
</dbReference>
<accession>A0AAE1B454</accession>
<keyword evidence="3 9" id="KW-1133">Transmembrane helix</keyword>
<dbReference type="SUPFAM" id="SSF81321">
    <property type="entry name" value="Family A G protein-coupled receptor-like"/>
    <property type="match status" value="1"/>
</dbReference>
<evidence type="ECO:0000256" key="5">
    <source>
        <dbReference type="ARBA" id="ARBA00023136"/>
    </source>
</evidence>
<dbReference type="GO" id="GO:0004930">
    <property type="term" value="F:G protein-coupled receptor activity"/>
    <property type="evidence" value="ECO:0007669"/>
    <property type="project" value="UniProtKB-KW"/>
</dbReference>
<evidence type="ECO:0000256" key="1">
    <source>
        <dbReference type="ARBA" id="ARBA00004141"/>
    </source>
</evidence>
<dbReference type="CDD" id="cd00637">
    <property type="entry name" value="7tm_classA_rhodopsin-like"/>
    <property type="match status" value="1"/>
</dbReference>
<evidence type="ECO:0000256" key="8">
    <source>
        <dbReference type="SAM" id="MobiDB-lite"/>
    </source>
</evidence>